<evidence type="ECO:0000313" key="1">
    <source>
        <dbReference type="EMBL" id="MBO1322659.1"/>
    </source>
</evidence>
<sequence>MAKTDSQQAKEEGHVVLNAEAKDLHEEARQLNQTEGGACLTGHEYQVWKNQTRNGVKTKTYDSRKESTCNYRYQSMHRLRSGHKTAQTKELLHEYPLSFGVARTSTELDLAADGSVKQKNGRDKLKTPNSDYGTHVTFPQKAGDWHIDGPRRGDYKNVMDLPAIPQGMNFITETWPYWNNAHHILPKGSLKSAIVGSEHALIIQRGLLNVKYNVNHHNNLLLMPQDLHVAKYIGILRHLQLKHQDTFMVSPATTNHPVYNRAVESKLTKIIGHFEAAARKAIKKAEQRRHAVPNAKLGKKLLEDLSDHLFKWIYDHSKASAGRSLDVATQFQGMNFPAPGQAAPSTAATPGMFSPT</sequence>
<comment type="caution">
    <text evidence="1">The sequence shown here is derived from an EMBL/GenBank/DDBJ whole genome shotgun (WGS) entry which is preliminary data.</text>
</comment>
<dbReference type="AlphaFoldDB" id="A0A8J7QEB8"/>
<gene>
    <name evidence="1" type="ORF">J3U88_29565</name>
</gene>
<dbReference type="RefSeq" id="WP_207862632.1">
    <property type="nucleotide sequence ID" value="NZ_JAFREP010000040.1"/>
</dbReference>
<dbReference type="EMBL" id="JAFREP010000040">
    <property type="protein sequence ID" value="MBO1322659.1"/>
    <property type="molecule type" value="Genomic_DNA"/>
</dbReference>
<dbReference type="Proteomes" id="UP000664417">
    <property type="component" value="Unassembled WGS sequence"/>
</dbReference>
<accession>A0A8J7QEB8</accession>
<organism evidence="1 2">
    <name type="scientific">Acanthopleuribacter pedis</name>
    <dbReference type="NCBI Taxonomy" id="442870"/>
    <lineage>
        <taxon>Bacteria</taxon>
        <taxon>Pseudomonadati</taxon>
        <taxon>Acidobacteriota</taxon>
        <taxon>Holophagae</taxon>
        <taxon>Acanthopleuribacterales</taxon>
        <taxon>Acanthopleuribacteraceae</taxon>
        <taxon>Acanthopleuribacter</taxon>
    </lineage>
</organism>
<proteinExistence type="predicted"/>
<name>A0A8J7QEB8_9BACT</name>
<protein>
    <submittedName>
        <fullName evidence="1">AHH domain-containing protein</fullName>
    </submittedName>
</protein>
<reference evidence="1" key="1">
    <citation type="submission" date="2021-03" db="EMBL/GenBank/DDBJ databases">
        <authorList>
            <person name="Wang G."/>
        </authorList>
    </citation>
    <scope>NUCLEOTIDE SEQUENCE</scope>
    <source>
        <strain evidence="1">KCTC 12899</strain>
    </source>
</reference>
<keyword evidence="2" id="KW-1185">Reference proteome</keyword>
<evidence type="ECO:0000313" key="2">
    <source>
        <dbReference type="Proteomes" id="UP000664417"/>
    </source>
</evidence>